<dbReference type="EMBL" id="JANKHO010000094">
    <property type="protein sequence ID" value="KAJ3515491.1"/>
    <property type="molecule type" value="Genomic_DNA"/>
</dbReference>
<dbReference type="Pfam" id="PF00106">
    <property type="entry name" value="adh_short"/>
    <property type="match status" value="2"/>
</dbReference>
<reference evidence="12" key="1">
    <citation type="submission" date="2022-07" db="EMBL/GenBank/DDBJ databases">
        <title>Genome Sequence of Agrocybe chaxingu.</title>
        <authorList>
            <person name="Buettner E."/>
        </authorList>
    </citation>
    <scope>NUCLEOTIDE SEQUENCE</scope>
    <source>
        <strain evidence="12">MP-N11</strain>
    </source>
</reference>
<dbReference type="GO" id="GO:0005777">
    <property type="term" value="C:peroxisome"/>
    <property type="evidence" value="ECO:0007669"/>
    <property type="project" value="UniProtKB-SubCell"/>
</dbReference>
<evidence type="ECO:0000313" key="12">
    <source>
        <dbReference type="EMBL" id="KAJ3515491.1"/>
    </source>
</evidence>
<evidence type="ECO:0000259" key="11">
    <source>
        <dbReference type="SMART" id="SM00822"/>
    </source>
</evidence>
<evidence type="ECO:0000256" key="5">
    <source>
        <dbReference type="ARBA" id="ARBA00022857"/>
    </source>
</evidence>
<comment type="subcellular location">
    <subcellularLocation>
        <location evidence="1">Peroxisome</location>
    </subcellularLocation>
</comment>
<dbReference type="PANTHER" id="PTHR45024">
    <property type="entry name" value="DEHYDROGENASES, SHORT CHAIN"/>
    <property type="match status" value="1"/>
</dbReference>
<dbReference type="Pfam" id="PF22622">
    <property type="entry name" value="MFE-2_hydrat-2_N"/>
    <property type="match status" value="1"/>
</dbReference>
<evidence type="ECO:0000256" key="1">
    <source>
        <dbReference type="ARBA" id="ARBA00004275"/>
    </source>
</evidence>
<dbReference type="InterPro" id="IPR051687">
    <property type="entry name" value="Peroxisomal_Beta-Oxidation"/>
</dbReference>
<keyword evidence="4" id="KW-0276">Fatty acid metabolism</keyword>
<dbReference type="Proteomes" id="UP001148786">
    <property type="component" value="Unassembled WGS sequence"/>
</dbReference>
<dbReference type="CDD" id="cd05353">
    <property type="entry name" value="hydroxyacyl-CoA-like_DH_SDR_c-like"/>
    <property type="match status" value="2"/>
</dbReference>
<evidence type="ECO:0000256" key="9">
    <source>
        <dbReference type="ARBA" id="ARBA00023239"/>
    </source>
</evidence>
<dbReference type="PROSITE" id="PS00061">
    <property type="entry name" value="ADH_SHORT"/>
    <property type="match status" value="2"/>
</dbReference>
<evidence type="ECO:0000256" key="4">
    <source>
        <dbReference type="ARBA" id="ARBA00022832"/>
    </source>
</evidence>
<keyword evidence="8" id="KW-0576">Peroxisome</keyword>
<proteinExistence type="inferred from homology"/>
<accession>A0A9W8TDW4</accession>
<keyword evidence="6" id="KW-0560">Oxidoreductase</keyword>
<evidence type="ECO:0000313" key="13">
    <source>
        <dbReference type="Proteomes" id="UP001148786"/>
    </source>
</evidence>
<dbReference type="OrthoDB" id="3592703at2759"/>
<organism evidence="12 13">
    <name type="scientific">Agrocybe chaxingu</name>
    <dbReference type="NCBI Taxonomy" id="84603"/>
    <lineage>
        <taxon>Eukaryota</taxon>
        <taxon>Fungi</taxon>
        <taxon>Dikarya</taxon>
        <taxon>Basidiomycota</taxon>
        <taxon>Agaricomycotina</taxon>
        <taxon>Agaricomycetes</taxon>
        <taxon>Agaricomycetidae</taxon>
        <taxon>Agaricales</taxon>
        <taxon>Agaricineae</taxon>
        <taxon>Strophariaceae</taxon>
        <taxon>Agrocybe</taxon>
    </lineage>
</organism>
<dbReference type="AlphaFoldDB" id="A0A9W8TDW4"/>
<gene>
    <name evidence="12" type="ORF">NLJ89_g1725</name>
</gene>
<dbReference type="InterPro" id="IPR054357">
    <property type="entry name" value="MFE-2_N"/>
</dbReference>
<dbReference type="FunFam" id="3.40.50.720:FF:000084">
    <property type="entry name" value="Short-chain dehydrogenase reductase"/>
    <property type="match status" value="2"/>
</dbReference>
<evidence type="ECO:0000256" key="10">
    <source>
        <dbReference type="SAM" id="MobiDB-lite"/>
    </source>
</evidence>
<keyword evidence="5" id="KW-0521">NADP</keyword>
<dbReference type="GO" id="GO:0016491">
    <property type="term" value="F:oxidoreductase activity"/>
    <property type="evidence" value="ECO:0007669"/>
    <property type="project" value="UniProtKB-KW"/>
</dbReference>
<feature type="region of interest" description="Disordered" evidence="10">
    <location>
        <begin position="772"/>
        <end position="796"/>
    </location>
</feature>
<name>A0A9W8TDW4_9AGAR</name>
<evidence type="ECO:0000256" key="3">
    <source>
        <dbReference type="ARBA" id="ARBA00006484"/>
    </source>
</evidence>
<dbReference type="InterPro" id="IPR002539">
    <property type="entry name" value="MaoC-like_dom"/>
</dbReference>
<dbReference type="PRINTS" id="PR00081">
    <property type="entry name" value="GDHRDH"/>
</dbReference>
<dbReference type="PANTHER" id="PTHR45024:SF2">
    <property type="entry name" value="SCP2 DOMAIN-CONTAINING PROTEIN"/>
    <property type="match status" value="1"/>
</dbReference>
<keyword evidence="9" id="KW-0456">Lyase</keyword>
<dbReference type="SMART" id="SM00822">
    <property type="entry name" value="PKS_KR"/>
    <property type="match status" value="1"/>
</dbReference>
<dbReference type="InterPro" id="IPR020904">
    <property type="entry name" value="Sc_DH/Rdtase_CS"/>
</dbReference>
<evidence type="ECO:0000256" key="6">
    <source>
        <dbReference type="ARBA" id="ARBA00023002"/>
    </source>
</evidence>
<dbReference type="InterPro" id="IPR029069">
    <property type="entry name" value="HotDog_dom_sf"/>
</dbReference>
<dbReference type="Gene3D" id="3.10.129.10">
    <property type="entry name" value="Hotdog Thioesterase"/>
    <property type="match status" value="1"/>
</dbReference>
<dbReference type="Gene3D" id="3.40.50.720">
    <property type="entry name" value="NAD(P)-binding Rossmann-like Domain"/>
    <property type="match status" value="2"/>
</dbReference>
<dbReference type="GO" id="GO:0006631">
    <property type="term" value="P:fatty acid metabolic process"/>
    <property type="evidence" value="ECO:0007669"/>
    <property type="project" value="UniProtKB-KW"/>
</dbReference>
<keyword evidence="13" id="KW-1185">Reference proteome</keyword>
<dbReference type="PRINTS" id="PR00080">
    <property type="entry name" value="SDRFAMILY"/>
</dbReference>
<evidence type="ECO:0000256" key="7">
    <source>
        <dbReference type="ARBA" id="ARBA00023098"/>
    </source>
</evidence>
<dbReference type="InterPro" id="IPR002347">
    <property type="entry name" value="SDR_fam"/>
</dbReference>
<dbReference type="InterPro" id="IPR057326">
    <property type="entry name" value="KR_dom"/>
</dbReference>
<dbReference type="SUPFAM" id="SSF54637">
    <property type="entry name" value="Thioesterase/thiol ester dehydrase-isomerase"/>
    <property type="match status" value="2"/>
</dbReference>
<comment type="pathway">
    <text evidence="2">Lipid metabolism; fatty acid beta-oxidation.</text>
</comment>
<comment type="caution">
    <text evidence="12">The sequence shown here is derived from an EMBL/GenBank/DDBJ whole genome shotgun (WGS) entry which is preliminary data.</text>
</comment>
<dbReference type="CDD" id="cd03448">
    <property type="entry name" value="HDE_HSD"/>
    <property type="match status" value="1"/>
</dbReference>
<dbReference type="GO" id="GO:0004300">
    <property type="term" value="F:enoyl-CoA hydratase activity"/>
    <property type="evidence" value="ECO:0007669"/>
    <property type="project" value="UniProtKB-ARBA"/>
</dbReference>
<protein>
    <recommendedName>
        <fullName evidence="11">Ketoreductase domain-containing protein</fullName>
    </recommendedName>
</protein>
<keyword evidence="7" id="KW-0443">Lipid metabolism</keyword>
<dbReference type="Gene3D" id="1.10.287.4290">
    <property type="match status" value="2"/>
</dbReference>
<dbReference type="Pfam" id="PF01575">
    <property type="entry name" value="MaoC_dehydratas"/>
    <property type="match status" value="1"/>
</dbReference>
<evidence type="ECO:0000256" key="2">
    <source>
        <dbReference type="ARBA" id="ARBA00005005"/>
    </source>
</evidence>
<dbReference type="InterPro" id="IPR036291">
    <property type="entry name" value="NAD(P)-bd_dom_sf"/>
</dbReference>
<dbReference type="SUPFAM" id="SSF51735">
    <property type="entry name" value="NAD(P)-binding Rossmann-fold domains"/>
    <property type="match status" value="2"/>
</dbReference>
<feature type="domain" description="Ketoreductase" evidence="11">
    <location>
        <begin position="8"/>
        <end position="192"/>
    </location>
</feature>
<sequence>MSLSFEGHTVVVTGAGGGLGKSYSLLFASRGANVVVNDFNAAAAQKVVDEITKAGGKAVVNTSSVSDGAAVIKTAVDNFGTVTILINNAGILRDKGFKNMSDKEWDQITEVHLKGAFACTKAAWPLFRKQKFGRVINTASAAGIYGNFGQANYSAAKMGLIAFSKTLAREGAKYNIKSTAIAPMAASAMTETILPPEMLAKLSPDYVAPFVAAICHPDGPDASGKVFELGAGFIAELRWERSNGTVFKTDASFTPSAVKEKWNEVIDFTNPYYPTAVTDVDSQGKLEAAKKLSSNKQSSPPVRFDGQTVVITGAGAGLGRAYALMYGKLGANVVVNDVSEKGANAVVEEVIKAGGKAVAAVCSAEDGEKIVQVALEKFGAVHVLIANAGILRDKSFQAMTEQEWDIVLAVHLRGTYKCAKAVWPIFQKQKYGRIVTTCSQVGIYGNFGQANYSTAKAGIMGLTRTLAIEGKKYNIIANVIAPSAGTAMTSTVWPQEMVDAFKPDFIAPIVGYLTSKDNVETTGSLFEILGGWAAQTRWQRAGGYGFATAKPYTIEDVIAKWDKITDFNDGRAWNPTTSGVSMQQIINNFKEEPAKSKLVLAPPRILYPAMSLFKDPNAFADPEDSQLVKENKQSIPDPLTYSYTERDVILYNLGVGATEKELKWTFEGDDEFQALPTFGVIPQFPCMATVPLDWLPNFNPAKLLHGEQYLNIKAPIPTSGELVNEARILEVLDKGKAAAVTMIVETRDKVTGKLIFENQSTVFIRGAGGFGGKRAGSDRGAATAPNAPPKRAPDAVVEEKTAENQAALYRLSGDSNPLHILPEFAAIGGFDKPILHGLCFMGIAGKHVLKTYGPYKDIKVRFAGVVYPGETIVTEMWKEGAKVIFSKFPCAKVKERNAVALAAAAVTLADPSAKAKL</sequence>
<evidence type="ECO:0000256" key="8">
    <source>
        <dbReference type="ARBA" id="ARBA00023140"/>
    </source>
</evidence>
<comment type="similarity">
    <text evidence="3">Belongs to the short-chain dehydrogenases/reductases (SDR) family.</text>
</comment>